<proteinExistence type="predicted"/>
<sequence length="85" mass="8724">MSLIGAAGMLAWRVAQRNRMGQPVHRELSRWEGEGGSLVETAESAAARSRDSGATRRGNSNGSGGGMNGASSNGAAGSPWPFPHS</sequence>
<evidence type="ECO:0000313" key="3">
    <source>
        <dbReference type="Proteomes" id="UP000433577"/>
    </source>
</evidence>
<dbReference type="RefSeq" id="WP_158948915.1">
    <property type="nucleotide sequence ID" value="NZ_CP046913.1"/>
</dbReference>
<dbReference type="EMBL" id="CP046913">
    <property type="protein sequence ID" value="QGZ60923.1"/>
    <property type="molecule type" value="Genomic_DNA"/>
</dbReference>
<feature type="compositionally biased region" description="Basic and acidic residues" evidence="1">
    <location>
        <begin position="24"/>
        <end position="33"/>
    </location>
</feature>
<protein>
    <submittedName>
        <fullName evidence="2">Uncharacterized protein</fullName>
    </submittedName>
</protein>
<evidence type="ECO:0000313" key="2">
    <source>
        <dbReference type="EMBL" id="QGZ60923.1"/>
    </source>
</evidence>
<feature type="region of interest" description="Disordered" evidence="1">
    <location>
        <begin position="17"/>
        <end position="85"/>
    </location>
</feature>
<organism evidence="2 3">
    <name type="scientific">Paraburkholderia acidisoli</name>
    <dbReference type="NCBI Taxonomy" id="2571748"/>
    <lineage>
        <taxon>Bacteria</taxon>
        <taxon>Pseudomonadati</taxon>
        <taxon>Pseudomonadota</taxon>
        <taxon>Betaproteobacteria</taxon>
        <taxon>Burkholderiales</taxon>
        <taxon>Burkholderiaceae</taxon>
        <taxon>Paraburkholderia</taxon>
    </lineage>
</organism>
<name>A0A7Z2JEG1_9BURK</name>
<gene>
    <name evidence="2" type="ORF">FAZ98_03770</name>
</gene>
<reference evidence="2 3" key="1">
    <citation type="submission" date="2019-12" db="EMBL/GenBank/DDBJ databases">
        <title>Paraburkholderia acidiphila 7Q-K02 sp. nov and Paraburkholderia acidisoli DHF22 sp. nov., two strains isolated from forest soil.</title>
        <authorList>
            <person name="Gao Z."/>
            <person name="Qiu L."/>
        </authorList>
    </citation>
    <scope>NUCLEOTIDE SEQUENCE [LARGE SCALE GENOMIC DNA]</scope>
    <source>
        <strain evidence="2 3">DHF22</strain>
    </source>
</reference>
<evidence type="ECO:0000256" key="1">
    <source>
        <dbReference type="SAM" id="MobiDB-lite"/>
    </source>
</evidence>
<keyword evidence="3" id="KW-1185">Reference proteome</keyword>
<accession>A0A7Z2JEG1</accession>
<dbReference type="Proteomes" id="UP000433577">
    <property type="component" value="Chromosome 1"/>
</dbReference>
<dbReference type="KEGG" id="pacs:FAZ98_03770"/>
<dbReference type="OrthoDB" id="9100881at2"/>
<dbReference type="AlphaFoldDB" id="A0A7Z2JEG1"/>
<feature type="compositionally biased region" description="Low complexity" evidence="1">
    <location>
        <begin position="69"/>
        <end position="78"/>
    </location>
</feature>